<feature type="transmembrane region" description="Helical" evidence="11">
    <location>
        <begin position="399"/>
        <end position="416"/>
    </location>
</feature>
<keyword evidence="5 11" id="KW-0328">Glycosyltransferase</keyword>
<dbReference type="InterPro" id="IPR007704">
    <property type="entry name" value="PIG-M"/>
</dbReference>
<dbReference type="Pfam" id="PF06728">
    <property type="entry name" value="PIG-U"/>
    <property type="match status" value="1"/>
</dbReference>
<dbReference type="GO" id="GO:0005789">
    <property type="term" value="C:endoplasmic reticulum membrane"/>
    <property type="evidence" value="ECO:0007669"/>
    <property type="project" value="UniProtKB-SubCell"/>
</dbReference>
<feature type="transmembrane region" description="Helical" evidence="11">
    <location>
        <begin position="498"/>
        <end position="522"/>
    </location>
</feature>
<dbReference type="PANTHER" id="PTHR12886">
    <property type="entry name" value="PIG-M MANNOSYLTRANSFERASE"/>
    <property type="match status" value="1"/>
</dbReference>
<evidence type="ECO:0000313" key="13">
    <source>
        <dbReference type="EMBL" id="GIL78837.1"/>
    </source>
</evidence>
<name>A0A8J4FY40_9CHLO</name>
<comment type="subcellular location">
    <subcellularLocation>
        <location evidence="1 11">Endoplasmic reticulum membrane</location>
        <topology evidence="1 11">Multi-pass membrane protein</topology>
    </subcellularLocation>
</comment>
<gene>
    <name evidence="13" type="ORF">Vretifemale_8201</name>
    <name evidence="14" type="ORF">Vretimale_136</name>
</gene>
<feature type="compositionally biased region" description="Polar residues" evidence="12">
    <location>
        <begin position="196"/>
        <end position="209"/>
    </location>
</feature>
<comment type="caution">
    <text evidence="14">The sequence shown here is derived from an EMBL/GenBank/DDBJ whole genome shotgun (WGS) entry which is preliminary data.</text>
</comment>
<keyword evidence="10 11" id="KW-0472">Membrane</keyword>
<feature type="transmembrane region" description="Helical" evidence="11">
    <location>
        <begin position="282"/>
        <end position="309"/>
    </location>
</feature>
<dbReference type="GO" id="GO:0006506">
    <property type="term" value="P:GPI anchor biosynthetic process"/>
    <property type="evidence" value="ECO:0007669"/>
    <property type="project" value="UniProtKB-UniPathway"/>
</dbReference>
<comment type="pathway">
    <text evidence="2 11">Glycolipid biosynthesis; glycosylphosphatidylinositol-anchor biosynthesis.</text>
</comment>
<comment type="function">
    <text evidence="11">Catalytic subunit of the glycosylphosphatidylinositol-mannosyltransferase I complex which catalyzes the transfer of the first mannose, via an alpha-1,4 bond from a dolichol-phosphate-mannose (Dol-P-Man) to the glucosaminyl acyl phosphatidylinositol (GlcN-(acyl)PI) intermediate to generate alpha-D-Man-(1-&gt;4)-alpha-D-GlcN-(1-&gt;6)-(1-radyl,2-acyl-sn-glycero-3-phospho)-2-acyl-inositol and participates in the sixth step of the glycosylphosphatidylinositol-anchor biosynthesis.</text>
</comment>
<keyword evidence="16" id="KW-1185">Reference proteome</keyword>
<evidence type="ECO:0000256" key="9">
    <source>
        <dbReference type="ARBA" id="ARBA00022989"/>
    </source>
</evidence>
<accession>A0A8J4FY40</accession>
<evidence type="ECO:0000256" key="5">
    <source>
        <dbReference type="ARBA" id="ARBA00022676"/>
    </source>
</evidence>
<evidence type="ECO:0000256" key="8">
    <source>
        <dbReference type="ARBA" id="ARBA00022824"/>
    </source>
</evidence>
<evidence type="ECO:0000256" key="2">
    <source>
        <dbReference type="ARBA" id="ARBA00004687"/>
    </source>
</evidence>
<feature type="transmembrane region" description="Helical" evidence="11">
    <location>
        <begin position="136"/>
        <end position="154"/>
    </location>
</feature>
<keyword evidence="4 11" id="KW-0337">GPI-anchor biosynthesis</keyword>
<evidence type="ECO:0000256" key="12">
    <source>
        <dbReference type="SAM" id="MobiDB-lite"/>
    </source>
</evidence>
<organism evidence="14 15">
    <name type="scientific">Volvox reticuliferus</name>
    <dbReference type="NCBI Taxonomy" id="1737510"/>
    <lineage>
        <taxon>Eukaryota</taxon>
        <taxon>Viridiplantae</taxon>
        <taxon>Chlorophyta</taxon>
        <taxon>core chlorophytes</taxon>
        <taxon>Chlorophyceae</taxon>
        <taxon>CS clade</taxon>
        <taxon>Chlamydomonadales</taxon>
        <taxon>Volvocaceae</taxon>
        <taxon>Volvox</taxon>
    </lineage>
</organism>
<dbReference type="PANTHER" id="PTHR12886:SF0">
    <property type="entry name" value="GPI MANNOSYLTRANSFERASE 1"/>
    <property type="match status" value="1"/>
</dbReference>
<evidence type="ECO:0000256" key="10">
    <source>
        <dbReference type="ARBA" id="ARBA00023136"/>
    </source>
</evidence>
<dbReference type="EMBL" id="BNCP01000014">
    <property type="protein sequence ID" value="GIL78837.1"/>
    <property type="molecule type" value="Genomic_DNA"/>
</dbReference>
<proteinExistence type="inferred from homology"/>
<dbReference type="Proteomes" id="UP000722791">
    <property type="component" value="Unassembled WGS sequence"/>
</dbReference>
<dbReference type="GO" id="GO:0051751">
    <property type="term" value="F:alpha-1,4-mannosyltransferase activity"/>
    <property type="evidence" value="ECO:0007669"/>
    <property type="project" value="InterPro"/>
</dbReference>
<evidence type="ECO:0000313" key="16">
    <source>
        <dbReference type="Proteomes" id="UP000747110"/>
    </source>
</evidence>
<evidence type="ECO:0000313" key="14">
    <source>
        <dbReference type="EMBL" id="GIL93928.1"/>
    </source>
</evidence>
<dbReference type="Pfam" id="PF05007">
    <property type="entry name" value="Mannosyl_trans"/>
    <property type="match status" value="2"/>
</dbReference>
<evidence type="ECO:0000256" key="7">
    <source>
        <dbReference type="ARBA" id="ARBA00022692"/>
    </source>
</evidence>
<dbReference type="UniPathway" id="UPA00196"/>
<feature type="transmembrane region" description="Helical" evidence="11">
    <location>
        <begin position="465"/>
        <end position="486"/>
    </location>
</feature>
<evidence type="ECO:0000256" key="3">
    <source>
        <dbReference type="ARBA" id="ARBA00011071"/>
    </source>
</evidence>
<evidence type="ECO:0000313" key="15">
    <source>
        <dbReference type="Proteomes" id="UP000722791"/>
    </source>
</evidence>
<evidence type="ECO:0000256" key="11">
    <source>
        <dbReference type="RuleBase" id="RU365064"/>
    </source>
</evidence>
<protein>
    <recommendedName>
        <fullName evidence="11">GPI mannosyltransferase 1</fullName>
        <ecNumber evidence="11">2.4.1.-</ecNumber>
    </recommendedName>
    <alternativeName>
        <fullName evidence="11">GPI mannosyltransferase I</fullName>
    </alternativeName>
</protein>
<sequence length="577" mass="63970">MWLERIRPWQVILLAGVVRAVLICWAEYQDHHLPVKYTDIDYIVFTDAARFVAAGGSPYQRATYRYSPLLAYLMLPNIGLHPAWGKVLFSVSDLAAAGLLDFLLLRCGASRPLRSAALLMWLFNPYSATISTRGSCDVLSALLLLGLLAGLLYGKPVMSGALYGLAVHFRIYPVIYGPSIALYLMRRALVKRTETQNSDCRQEASTATEHGTGENAVRERTGMKSPGMMQEGEVSELRQRLGGLKPGAAAHVPVEALAAVQRTGATTGGTQRRSEMVTMATAVAAAILPVVLFGVAASTSFLLLGGFFYRLYGREFLQEAFLHHLTRKDPRHNFSPYYYPVYLSYGNSSTIMYDNSSRHEDMVTTKSALSSLLQPLLTGMLVVWRYVRRVVPVYEPWRLAMVPQAAALLALAVRFHEDLPAAWVLQTWCFVTFNKVITAQYFVWYLSLLPLVLPALAAQRAVPRTALVAGGAVWVAAQLHWLAWAYKLEMKGQSVHVPLWVAGLLFQAANTGLMVLLIRALLPRKLPPHHRDDDDDGGSSSRNGAVWTTFLEASLLLCRQSPHHGVANFGNEKRKQQ</sequence>
<feature type="transmembrane region" description="Helical" evidence="11">
    <location>
        <begin position="436"/>
        <end position="458"/>
    </location>
</feature>
<dbReference type="EC" id="2.4.1.-" evidence="11"/>
<keyword evidence="9 11" id="KW-1133">Transmembrane helix</keyword>
<evidence type="ECO:0000256" key="4">
    <source>
        <dbReference type="ARBA" id="ARBA00022502"/>
    </source>
</evidence>
<feature type="transmembrane region" description="Helical" evidence="11">
    <location>
        <begin position="368"/>
        <end position="387"/>
    </location>
</feature>
<evidence type="ECO:0000256" key="6">
    <source>
        <dbReference type="ARBA" id="ARBA00022679"/>
    </source>
</evidence>
<feature type="region of interest" description="Disordered" evidence="12">
    <location>
        <begin position="196"/>
        <end position="216"/>
    </location>
</feature>
<dbReference type="GO" id="GO:0004376">
    <property type="term" value="F:GPI mannosyltransferase activity"/>
    <property type="evidence" value="ECO:0007669"/>
    <property type="project" value="InterPro"/>
</dbReference>
<dbReference type="AlphaFoldDB" id="A0A8J4FY40"/>
<dbReference type="GO" id="GO:1990529">
    <property type="term" value="C:glycosylphosphatidylinositol-mannosyltransferase I complex"/>
    <property type="evidence" value="ECO:0007669"/>
    <property type="project" value="TreeGrafter"/>
</dbReference>
<evidence type="ECO:0000256" key="1">
    <source>
        <dbReference type="ARBA" id="ARBA00004477"/>
    </source>
</evidence>
<feature type="transmembrane region" description="Helical" evidence="11">
    <location>
        <begin position="160"/>
        <end position="184"/>
    </location>
</feature>
<comment type="similarity">
    <text evidence="3 11">Belongs to the PIGM family.</text>
</comment>
<keyword evidence="6 11" id="KW-0808">Transferase</keyword>
<dbReference type="Proteomes" id="UP000747110">
    <property type="component" value="Unassembled WGS sequence"/>
</dbReference>
<keyword evidence="7 11" id="KW-0812">Transmembrane</keyword>
<dbReference type="OrthoDB" id="1741594at2759"/>
<keyword evidence="8 11" id="KW-0256">Endoplasmic reticulum</keyword>
<dbReference type="EMBL" id="BNCQ01000001">
    <property type="protein sequence ID" value="GIL93928.1"/>
    <property type="molecule type" value="Genomic_DNA"/>
</dbReference>
<reference evidence="14" key="1">
    <citation type="journal article" date="2021" name="Proc. Natl. Acad. Sci. U.S.A.">
        <title>Three genomes in the algal genus Volvox reveal the fate of a haploid sex-determining region after a transition to homothallism.</title>
        <authorList>
            <person name="Yamamoto K."/>
            <person name="Hamaji T."/>
            <person name="Kawai-Toyooka H."/>
            <person name="Matsuzaki R."/>
            <person name="Takahashi F."/>
            <person name="Nishimura Y."/>
            <person name="Kawachi M."/>
            <person name="Noguchi H."/>
            <person name="Minakuchi Y."/>
            <person name="Umen J.G."/>
            <person name="Toyoda A."/>
            <person name="Nozaki H."/>
        </authorList>
    </citation>
    <scope>NUCLEOTIDE SEQUENCE</scope>
    <source>
        <strain evidence="14">NIES-3785</strain>
        <strain evidence="13">NIES-3786</strain>
    </source>
</reference>